<dbReference type="EMBL" id="JACMRX010000005">
    <property type="protein sequence ID" value="KAF7990085.1"/>
    <property type="molecule type" value="Genomic_DNA"/>
</dbReference>
<evidence type="ECO:0000313" key="4">
    <source>
        <dbReference type="Proteomes" id="UP000639338"/>
    </source>
</evidence>
<proteinExistence type="predicted"/>
<accession>A0A834XR00</accession>
<sequence length="1090" mass="128202">MDTDEEEFGRQETPEQDDELPLEPEKPVFTKNELSILVEYVKNLTLISSNNNNNTINWTLNCIEIIKEYFKNPANIILTITIYEKKNIQAHLDFSWTDDFKYITYFLRSPWQIYTPDNFMSSVIFGNHKNGNLNNSILKYLEIIFAPVAIESNEWPIVMKNKILSCFNQFIMCLIDVTYNHPDGIAILYVPIEELTLTTAKAIINQNDIIERFERIARHWIQKIRAILSCQKNNDNNNNNSNSTIIDLIKYWNYKYENFKCLQHQLANKSILNIIKKLKDIESSSIIEFYNYSHQVDKQLNEASSNIIYLNLFLNYCQDFHVPDDIKNYSIKLLHLIRFVASQSKFYNSTKQISILCQALATQIINQCKKYIDLNVVLCGHPNQGKFMLYNSIKTCNTFFKIFNELAINDKKYGNLLTISRIDKSICFCHINTFIQRCENLIVICDARIVYDRYDNVDEISLSGVECFNHELQYKNIEKLFIKSLDKIKNSSKDILNVSVFIWLKVIVDFNNNIQNIDNMMKNLIHDIFKNIKNIEEAIEALYSMKKFVLRNNLKKTLDAYWLNIWKFFENELEIIATSINDDLSFCMPMTSLTSAALILKIKNDYISRHFNILINTSDWFGDNDVQKKVIEKYKKVECALLIKKENLFAIWEKQIVTEIEIKKILNVPVIKFSNNNCLIEINLKKYYLENMKSSIEWKMIRQDDCRLISLKYLKYINALQCRYNEIELFCRFYNITLKEWTVQETLLFQNHLNDIKIIITSSLKKNTWSCETIAIFLSDCYQSVYQLIEEINFFKNTNKQLKLSCNEIKNALLIIGTNNLTYTMDNLKIYLSSVKNKNFKIIKNTAVSMIHSILLLKHKVQYGETTPKYWKLYVDEIVQQFKSSIIINVQRSLESALIFFNNNLNLSNATKPLLNIEMFYNDDESLQIEFIPTIDDVKFFLNNLIPLTSQDAYSTDEFTGILQCDVDDFEKKINFIENDLNIQNISSKIQQEVDIGIKELMTFTISLKLLQQDISNIEKALDDVTCQQQQQQYIEASIIKCKNIINLIESLDNDINIHWLNVNIVNFKNKLQAKCEYIKYDFFIELCKY</sequence>
<name>A0A834XR00_APHGI</name>
<feature type="region of interest" description="Disordered" evidence="1">
    <location>
        <begin position="1"/>
        <end position="24"/>
    </location>
</feature>
<dbReference type="GO" id="GO:0051959">
    <property type="term" value="F:dynein light intermediate chain binding"/>
    <property type="evidence" value="ECO:0007669"/>
    <property type="project" value="InterPro"/>
</dbReference>
<evidence type="ECO:0000259" key="2">
    <source>
        <dbReference type="Pfam" id="PF08385"/>
    </source>
</evidence>
<dbReference type="InterPro" id="IPR026983">
    <property type="entry name" value="DHC"/>
</dbReference>
<dbReference type="PANTHER" id="PTHR46532:SF11">
    <property type="entry name" value="DYNEIN AXONEMAL HEAVY CHAIN 12"/>
    <property type="match status" value="1"/>
</dbReference>
<dbReference type="GO" id="GO:0005858">
    <property type="term" value="C:axonemal dynein complex"/>
    <property type="evidence" value="ECO:0007669"/>
    <property type="project" value="TreeGrafter"/>
</dbReference>
<dbReference type="AlphaFoldDB" id="A0A834XR00"/>
<feature type="domain" description="Dynein heavy chain tail" evidence="2">
    <location>
        <begin position="210"/>
        <end position="774"/>
    </location>
</feature>
<evidence type="ECO:0000256" key="1">
    <source>
        <dbReference type="SAM" id="MobiDB-lite"/>
    </source>
</evidence>
<evidence type="ECO:0000313" key="3">
    <source>
        <dbReference type="EMBL" id="KAF7990085.1"/>
    </source>
</evidence>
<dbReference type="GO" id="GO:0007018">
    <property type="term" value="P:microtubule-based movement"/>
    <property type="evidence" value="ECO:0007669"/>
    <property type="project" value="InterPro"/>
</dbReference>
<dbReference type="InterPro" id="IPR013594">
    <property type="entry name" value="Dynein_heavy_tail"/>
</dbReference>
<keyword evidence="4" id="KW-1185">Reference proteome</keyword>
<dbReference type="OrthoDB" id="10251809at2759"/>
<organism evidence="3 4">
    <name type="scientific">Aphidius gifuensis</name>
    <name type="common">Parasitoid wasp</name>
    <dbReference type="NCBI Taxonomy" id="684658"/>
    <lineage>
        <taxon>Eukaryota</taxon>
        <taxon>Metazoa</taxon>
        <taxon>Ecdysozoa</taxon>
        <taxon>Arthropoda</taxon>
        <taxon>Hexapoda</taxon>
        <taxon>Insecta</taxon>
        <taxon>Pterygota</taxon>
        <taxon>Neoptera</taxon>
        <taxon>Endopterygota</taxon>
        <taxon>Hymenoptera</taxon>
        <taxon>Apocrita</taxon>
        <taxon>Ichneumonoidea</taxon>
        <taxon>Braconidae</taxon>
        <taxon>Aphidiinae</taxon>
        <taxon>Aphidius</taxon>
    </lineage>
</organism>
<gene>
    <name evidence="3" type="ORF">HCN44_009028</name>
</gene>
<comment type="caution">
    <text evidence="3">The sequence shown here is derived from an EMBL/GenBank/DDBJ whole genome shotgun (WGS) entry which is preliminary data.</text>
</comment>
<dbReference type="Pfam" id="PF08385">
    <property type="entry name" value="DHC_N1"/>
    <property type="match status" value="1"/>
</dbReference>
<reference evidence="3 4" key="1">
    <citation type="submission" date="2020-08" db="EMBL/GenBank/DDBJ databases">
        <title>Aphidius gifuensis genome sequencing and assembly.</title>
        <authorList>
            <person name="Du Z."/>
        </authorList>
    </citation>
    <scope>NUCLEOTIDE SEQUENCE [LARGE SCALE GENOMIC DNA]</scope>
    <source>
        <strain evidence="3">YNYX2018</strain>
        <tissue evidence="3">Adults</tissue>
    </source>
</reference>
<dbReference type="PANTHER" id="PTHR46532">
    <property type="entry name" value="MALE FERTILITY FACTOR KL5"/>
    <property type="match status" value="1"/>
</dbReference>
<dbReference type="Proteomes" id="UP000639338">
    <property type="component" value="Unassembled WGS sequence"/>
</dbReference>
<dbReference type="GO" id="GO:0045505">
    <property type="term" value="F:dynein intermediate chain binding"/>
    <property type="evidence" value="ECO:0007669"/>
    <property type="project" value="InterPro"/>
</dbReference>
<protein>
    <recommendedName>
        <fullName evidence="2">Dynein heavy chain tail domain-containing protein</fullName>
    </recommendedName>
</protein>